<comment type="similarity">
    <text evidence="1">Belongs to the MreC family.</text>
</comment>
<dbReference type="Gene3D" id="2.40.10.350">
    <property type="entry name" value="Rod shape-determining protein MreC, domain 2"/>
    <property type="match status" value="1"/>
</dbReference>
<feature type="domain" description="Rod shape-determining protein MreC beta-barrel core" evidence="6">
    <location>
        <begin position="131"/>
        <end position="277"/>
    </location>
</feature>
<dbReference type="Proteomes" id="UP000535182">
    <property type="component" value="Unassembled WGS sequence"/>
</dbReference>
<protein>
    <recommendedName>
        <fullName evidence="2">Cell shape-determining protein MreC</fullName>
    </recommendedName>
    <alternativeName>
        <fullName evidence="4">Cell shape protein MreC</fullName>
    </alternativeName>
</protein>
<dbReference type="RefSeq" id="WP_183975775.1">
    <property type="nucleotide sequence ID" value="NZ_JACHEB010000004.1"/>
</dbReference>
<name>A0A9X0QDI0_9BACT</name>
<dbReference type="InterPro" id="IPR055342">
    <property type="entry name" value="MreC_beta-barrel_core"/>
</dbReference>
<evidence type="ECO:0000256" key="1">
    <source>
        <dbReference type="ARBA" id="ARBA00009369"/>
    </source>
</evidence>
<dbReference type="AlphaFoldDB" id="A0A9X0QDI0"/>
<dbReference type="InterPro" id="IPR042177">
    <property type="entry name" value="Cell/Rod_1"/>
</dbReference>
<gene>
    <name evidence="7" type="ORF">HDF14_001963</name>
</gene>
<dbReference type="PANTHER" id="PTHR34138">
    <property type="entry name" value="CELL SHAPE-DETERMINING PROTEIN MREC"/>
    <property type="match status" value="1"/>
</dbReference>
<dbReference type="PANTHER" id="PTHR34138:SF1">
    <property type="entry name" value="CELL SHAPE-DETERMINING PROTEIN MREC"/>
    <property type="match status" value="1"/>
</dbReference>
<evidence type="ECO:0000259" key="6">
    <source>
        <dbReference type="Pfam" id="PF04085"/>
    </source>
</evidence>
<organism evidence="7 8">
    <name type="scientific">Tunturiibacter gelidiferens</name>
    <dbReference type="NCBI Taxonomy" id="3069689"/>
    <lineage>
        <taxon>Bacteria</taxon>
        <taxon>Pseudomonadati</taxon>
        <taxon>Acidobacteriota</taxon>
        <taxon>Terriglobia</taxon>
        <taxon>Terriglobales</taxon>
        <taxon>Acidobacteriaceae</taxon>
        <taxon>Tunturiibacter</taxon>
    </lineage>
</organism>
<dbReference type="InterPro" id="IPR042175">
    <property type="entry name" value="Cell/Rod_MreC_2"/>
</dbReference>
<dbReference type="NCBIfam" id="TIGR00219">
    <property type="entry name" value="mreC"/>
    <property type="match status" value="1"/>
</dbReference>
<evidence type="ECO:0000313" key="7">
    <source>
        <dbReference type="EMBL" id="MBB5328353.1"/>
    </source>
</evidence>
<proteinExistence type="inferred from homology"/>
<keyword evidence="3" id="KW-0133">Cell shape</keyword>
<dbReference type="InterPro" id="IPR007221">
    <property type="entry name" value="MreC"/>
</dbReference>
<feature type="compositionally biased region" description="Low complexity" evidence="5">
    <location>
        <begin position="339"/>
        <end position="358"/>
    </location>
</feature>
<dbReference type="Gene3D" id="2.40.10.340">
    <property type="entry name" value="Rod shape-determining protein MreC, domain 1"/>
    <property type="match status" value="1"/>
</dbReference>
<evidence type="ECO:0000256" key="5">
    <source>
        <dbReference type="SAM" id="MobiDB-lite"/>
    </source>
</evidence>
<comment type="caution">
    <text evidence="7">The sequence shown here is derived from an EMBL/GenBank/DDBJ whole genome shotgun (WGS) entry which is preliminary data.</text>
</comment>
<dbReference type="GO" id="GO:0008360">
    <property type="term" value="P:regulation of cell shape"/>
    <property type="evidence" value="ECO:0007669"/>
    <property type="project" value="UniProtKB-KW"/>
</dbReference>
<reference evidence="7 8" key="1">
    <citation type="submission" date="2020-08" db="EMBL/GenBank/DDBJ databases">
        <title>Genomic Encyclopedia of Type Strains, Phase IV (KMG-V): Genome sequencing to study the core and pangenomes of soil and plant-associated prokaryotes.</title>
        <authorList>
            <person name="Whitman W."/>
        </authorList>
    </citation>
    <scope>NUCLEOTIDE SEQUENCE [LARGE SCALE GENOMIC DNA]</scope>
    <source>
        <strain evidence="7 8">X5P2</strain>
    </source>
</reference>
<evidence type="ECO:0000256" key="3">
    <source>
        <dbReference type="ARBA" id="ARBA00022960"/>
    </source>
</evidence>
<sequence>MESFFTRFKNVLVLVAILLAQTIGLAVQVRRPVESGAPDSSRVTLIRYWAVSIVTPFERFFHGIGHTIRYGWSNYVDLRNTRQQNHDLQDQIARLRLEQASFAEDAMQGHRLQALLDFQQHYVSATVAAQVIGTSGNDLSRVIYIDKGAKDGLKADQAVITPDGIVGKIRDVFPHTSQVLLINDQTSGAGVLLATTRIRAILRGSTTGQILINNLTPDDRIKPGEQVLSSGGDQVYPRGLPVGIIESIKVDPDHQPYTLIQLRPAANLNQLEEVLVITGTQATLSDQAQKDLVTGAATAEAQAADKQLADQQAAEAAARSAAQIVADRLPSIHDDATDAKAGTATTPATTTPPVSVVPKPLPTLHSDRYSSGATPSAADLKPGAPETNNPSIPQTPTPDATTQPATPKPAQPKPRKPQPLSDPTQPPNP</sequence>
<dbReference type="EMBL" id="JACHEB010000004">
    <property type="protein sequence ID" value="MBB5328353.1"/>
    <property type="molecule type" value="Genomic_DNA"/>
</dbReference>
<dbReference type="Pfam" id="PF04085">
    <property type="entry name" value="MreC"/>
    <property type="match status" value="1"/>
</dbReference>
<evidence type="ECO:0000256" key="2">
    <source>
        <dbReference type="ARBA" id="ARBA00013855"/>
    </source>
</evidence>
<keyword evidence="8" id="KW-1185">Reference proteome</keyword>
<evidence type="ECO:0000256" key="4">
    <source>
        <dbReference type="ARBA" id="ARBA00032089"/>
    </source>
</evidence>
<dbReference type="GO" id="GO:0005886">
    <property type="term" value="C:plasma membrane"/>
    <property type="evidence" value="ECO:0007669"/>
    <property type="project" value="TreeGrafter"/>
</dbReference>
<accession>A0A9X0QDI0</accession>
<evidence type="ECO:0000313" key="8">
    <source>
        <dbReference type="Proteomes" id="UP000535182"/>
    </source>
</evidence>
<feature type="region of interest" description="Disordered" evidence="5">
    <location>
        <begin position="337"/>
        <end position="429"/>
    </location>
</feature>